<dbReference type="GO" id="GO:0051539">
    <property type="term" value="F:4 iron, 4 sulfur cluster binding"/>
    <property type="evidence" value="ECO:0007669"/>
    <property type="project" value="InterPro"/>
</dbReference>
<dbReference type="PANTHER" id="PTHR43105">
    <property type="entry name" value="RESPIRATORY NITRATE REDUCTASE"/>
    <property type="match status" value="1"/>
</dbReference>
<dbReference type="RefSeq" id="WP_029727975.1">
    <property type="nucleotide sequence ID" value="NZ_CP007547.1"/>
</dbReference>
<dbReference type="GO" id="GO:0008863">
    <property type="term" value="F:formate dehydrogenase (NAD+) activity"/>
    <property type="evidence" value="ECO:0007669"/>
    <property type="project" value="InterPro"/>
</dbReference>
<accession>A0A077EKD9</accession>
<dbReference type="Gene3D" id="2.40.40.20">
    <property type="match status" value="1"/>
</dbReference>
<sequence length="797" mass="88978">MEGIDKYKIEKEIHNEPNAENPFTLLDLKLTHVESKAAGVPAVLAAFSDLFEEKTPVRGMRALFKMNQMGGFDCPSCAWPDPDDERSALGEYCENGAKALAEEATTKTVTPEFFKQNSLCDLAKLDDYQIGKMGRLTDPMYLPKGGTHYEPISWDNAFKKIAEHLNALESPDEAAFYTSGRTSNEASFVYQLFAKEFGTNNMPDCSNMCHETSGSALRPTIGIGKGTVTLEDFHDSEVIVIIGQNPGTNAPRMMSALAKAKKNGAKIIAVNPLSEAGLMGFINPQSVKEIISGGVQLADLYLPVKINGDMALLKALELLLIEFEKNNPGKVFDNQFIKEKTTGYEEFLKQFDHYKLEELAELSGVSGEALRQAAEIIAFKKKIIISWGMGLTQQPNGVDMLREILNIILLKGSIGIQGGGLCPVRGHSNVQGNRTMMIDEKPTDEQLDRLENFFGFKMPRKHGYDVVRAIKAIHEEKVKVMFCMGGNFLSATPDTTYTANALRKLNLLVCVSTKLNRGHLVHGKEALILPTYGRSDKDIVNGEIQIVSTENSMGVVQDSKGMLDAVSDNLINETQIVCRMAMATLGEKAVVNWQRYHDSYDAVRDDIEQCIPGFEDYNIRVRQKGGFYLPNAARDEQYFSKELGGRAPFTLTDIPDNTLASDEYMMATTRTHDQFNTTIYGLDDRYRGIKNERRVIFMNQKDIDKAGFKAGDKVDLYNYDDGIERVAPLFIIVSYKIPEKNTVTYFPETNVLVSVNNVVKESNMPASKYVKIKIKKHDPEVYKKVDEMLYQGAIQRP</sequence>
<dbReference type="GO" id="GO:0045333">
    <property type="term" value="P:cellular respiration"/>
    <property type="evidence" value="ECO:0007669"/>
    <property type="project" value="UniProtKB-ARBA"/>
</dbReference>
<dbReference type="AlphaFoldDB" id="A0A077EKD9"/>
<organism evidence="6 7">
    <name type="scientific">Elizabethkingia anophelis NUHP1</name>
    <dbReference type="NCBI Taxonomy" id="1338011"/>
    <lineage>
        <taxon>Bacteria</taxon>
        <taxon>Pseudomonadati</taxon>
        <taxon>Bacteroidota</taxon>
        <taxon>Flavobacteriia</taxon>
        <taxon>Flavobacteriales</taxon>
        <taxon>Weeksellaceae</taxon>
        <taxon>Elizabethkingia</taxon>
    </lineage>
</organism>
<reference evidence="6" key="1">
    <citation type="journal article" date="2013" name="Lancet">
        <title>First case of E anophelis outbreak in an intensive-care unit.</title>
        <authorList>
            <person name="Teo J."/>
            <person name="Tan S.Y."/>
            <person name="Tay M."/>
            <person name="Ding Y."/>
            <person name="Kjelleberg S."/>
            <person name="Givskov M."/>
            <person name="Lin R.T."/>
            <person name="Yang L."/>
        </authorList>
    </citation>
    <scope>NUCLEOTIDE SEQUENCE [LARGE SCALE GENOMIC DNA]</scope>
    <source>
        <strain evidence="6">NUHP1</strain>
    </source>
</reference>
<evidence type="ECO:0000256" key="2">
    <source>
        <dbReference type="ARBA" id="ARBA00023004"/>
    </source>
</evidence>
<dbReference type="CDD" id="cd02787">
    <property type="entry name" value="MopB_CT_ydeP"/>
    <property type="match status" value="1"/>
</dbReference>
<dbReference type="EMBL" id="CP007547">
    <property type="protein sequence ID" value="AIL45915.1"/>
    <property type="molecule type" value="Genomic_DNA"/>
</dbReference>
<evidence type="ECO:0000256" key="1">
    <source>
        <dbReference type="ARBA" id="ARBA00022723"/>
    </source>
</evidence>
<dbReference type="SUPFAM" id="SSF53706">
    <property type="entry name" value="Formate dehydrogenase/DMSO reductase, domains 1-3"/>
    <property type="match status" value="1"/>
</dbReference>
<evidence type="ECO:0000259" key="5">
    <source>
        <dbReference type="Pfam" id="PF01568"/>
    </source>
</evidence>
<protein>
    <submittedName>
        <fullName evidence="6">Putative formate dehydrogenase oxidoreductase protein</fullName>
    </submittedName>
</protein>
<evidence type="ECO:0000256" key="3">
    <source>
        <dbReference type="ARBA" id="ARBA00023014"/>
    </source>
</evidence>
<dbReference type="SUPFAM" id="SSF50692">
    <property type="entry name" value="ADC-like"/>
    <property type="match status" value="1"/>
</dbReference>
<dbReference type="Pfam" id="PF00384">
    <property type="entry name" value="Molybdopterin"/>
    <property type="match status" value="1"/>
</dbReference>
<keyword evidence="2" id="KW-0408">Iron</keyword>
<feature type="domain" description="Molybdopterin dinucleotide-binding" evidence="5">
    <location>
        <begin position="665"/>
        <end position="770"/>
    </location>
</feature>
<proteinExistence type="predicted"/>
<dbReference type="STRING" id="1338011.BD94_2140"/>
<dbReference type="InterPro" id="IPR037951">
    <property type="entry name" value="MopB_CT_YdeP"/>
</dbReference>
<feature type="domain" description="Molybdopterin oxidoreductase" evidence="4">
    <location>
        <begin position="135"/>
        <end position="513"/>
    </location>
</feature>
<dbReference type="InterPro" id="IPR006657">
    <property type="entry name" value="MoPterin_dinucl-bd_dom"/>
</dbReference>
<evidence type="ECO:0000313" key="6">
    <source>
        <dbReference type="EMBL" id="AIL45915.1"/>
    </source>
</evidence>
<dbReference type="HOGENOM" id="CLU_000422_16_1_10"/>
<dbReference type="Gene3D" id="3.40.50.740">
    <property type="match status" value="1"/>
</dbReference>
<keyword evidence="3" id="KW-0411">Iron-sulfur</keyword>
<gene>
    <name evidence="6" type="ORF">BD94_2140</name>
</gene>
<dbReference type="InterPro" id="IPR009010">
    <property type="entry name" value="Asp_de-COase-like_dom_sf"/>
</dbReference>
<dbReference type="GO" id="GO:0030151">
    <property type="term" value="F:molybdenum ion binding"/>
    <property type="evidence" value="ECO:0007669"/>
    <property type="project" value="InterPro"/>
</dbReference>
<dbReference type="GO" id="GO:0016020">
    <property type="term" value="C:membrane"/>
    <property type="evidence" value="ECO:0007669"/>
    <property type="project" value="TreeGrafter"/>
</dbReference>
<keyword evidence="1" id="KW-0479">Metal-binding</keyword>
<dbReference type="KEGG" id="eao:BD94_2140"/>
<dbReference type="PIRSF" id="PIRSF000144">
    <property type="entry name" value="CbbBc"/>
    <property type="match status" value="1"/>
</dbReference>
<reference evidence="6" key="2">
    <citation type="journal article" date="2015" name="Genome Biol. Evol.">
        <title>Complete Genome Sequence and Transcriptomic Analysis of the Novel Pathogen Elizabethkingia anophelis in Response to Oxidative Stress.</title>
        <authorList>
            <person name="Li Y."/>
            <person name="Liu Y."/>
            <person name="Chew S.C."/>
            <person name="Tay M."/>
            <person name="Salido M.M."/>
            <person name="Teo J."/>
            <person name="Lauro F.M."/>
            <person name="Givskov M."/>
            <person name="Yang L."/>
        </authorList>
    </citation>
    <scope>NUCLEOTIDE SEQUENCE</scope>
    <source>
        <strain evidence="6">NUHP1</strain>
    </source>
</reference>
<evidence type="ECO:0000259" key="4">
    <source>
        <dbReference type="Pfam" id="PF00384"/>
    </source>
</evidence>
<dbReference type="Gene3D" id="3.40.228.10">
    <property type="entry name" value="Dimethylsulfoxide Reductase, domain 2"/>
    <property type="match status" value="1"/>
</dbReference>
<dbReference type="Proteomes" id="UP000028933">
    <property type="component" value="Chromosome"/>
</dbReference>
<dbReference type="InterPro" id="IPR006656">
    <property type="entry name" value="Mopterin_OxRdtase"/>
</dbReference>
<dbReference type="Pfam" id="PF01568">
    <property type="entry name" value="Molydop_binding"/>
    <property type="match status" value="1"/>
</dbReference>
<dbReference type="InterPro" id="IPR010046">
    <property type="entry name" value="Mopterin_OxRdtse_a_bac"/>
</dbReference>
<name>A0A077EKD9_9FLAO</name>
<dbReference type="NCBIfam" id="TIGR01701">
    <property type="entry name" value="Fdhalpha-like"/>
    <property type="match status" value="1"/>
</dbReference>
<dbReference type="eggNOG" id="COG0243">
    <property type="taxonomic scope" value="Bacteria"/>
</dbReference>
<evidence type="ECO:0000313" key="7">
    <source>
        <dbReference type="Proteomes" id="UP000028933"/>
    </source>
</evidence>
<dbReference type="PANTHER" id="PTHR43105:SF4">
    <property type="entry name" value="PROTEIN YDEP"/>
    <property type="match status" value="1"/>
</dbReference>
<dbReference type="InterPro" id="IPR050123">
    <property type="entry name" value="Prok_molybdopt-oxidoreductase"/>
</dbReference>
<dbReference type="GO" id="GO:0043546">
    <property type="term" value="F:molybdopterin cofactor binding"/>
    <property type="evidence" value="ECO:0007669"/>
    <property type="project" value="InterPro"/>
</dbReference>